<dbReference type="HOGENOM" id="CLU_125914_0_0_7"/>
<dbReference type="NCBIfam" id="NF000663">
    <property type="entry name" value="PRK00031.2-1"/>
    <property type="match status" value="1"/>
</dbReference>
<dbReference type="PANTHER" id="PTHR35869:SF1">
    <property type="entry name" value="OUTER-MEMBRANE LIPOPROTEIN CARRIER PROTEIN"/>
    <property type="match status" value="1"/>
</dbReference>
<dbReference type="InterPro" id="IPR004564">
    <property type="entry name" value="OM_lipoprot_carrier_LolA-like"/>
</dbReference>
<keyword evidence="4" id="KW-1185">Reference proteome</keyword>
<keyword evidence="1 2" id="KW-0732">Signal</keyword>
<name>E4TZC6_SULKY</name>
<evidence type="ECO:0000256" key="2">
    <source>
        <dbReference type="SAM" id="SignalP"/>
    </source>
</evidence>
<dbReference type="RefSeq" id="WP_013460338.1">
    <property type="nucleotide sequence ID" value="NC_014762.1"/>
</dbReference>
<dbReference type="STRING" id="709032.Sulku_1479"/>
<dbReference type="EMBL" id="CP002355">
    <property type="protein sequence ID" value="ADR34141.1"/>
    <property type="molecule type" value="Genomic_DNA"/>
</dbReference>
<evidence type="ECO:0000313" key="4">
    <source>
        <dbReference type="Proteomes" id="UP000008721"/>
    </source>
</evidence>
<feature type="chain" id="PRO_5003188420" evidence="2">
    <location>
        <begin position="17"/>
        <end position="172"/>
    </location>
</feature>
<dbReference type="OrthoDB" id="5339202at2"/>
<dbReference type="SUPFAM" id="SSF89392">
    <property type="entry name" value="Prokaryotic lipoproteins and lipoprotein localization factors"/>
    <property type="match status" value="1"/>
</dbReference>
<dbReference type="Proteomes" id="UP000008721">
    <property type="component" value="Chromosome"/>
</dbReference>
<dbReference type="AlphaFoldDB" id="E4TZC6"/>
<protein>
    <submittedName>
        <fullName evidence="3">Outer membrane lipoprotein carrier protein LolA</fullName>
    </submittedName>
</protein>
<evidence type="ECO:0000313" key="3">
    <source>
        <dbReference type="EMBL" id="ADR34141.1"/>
    </source>
</evidence>
<evidence type="ECO:0000256" key="1">
    <source>
        <dbReference type="ARBA" id="ARBA00022729"/>
    </source>
</evidence>
<dbReference type="eggNOG" id="COG2834">
    <property type="taxonomic scope" value="Bacteria"/>
</dbReference>
<sequence>MRFLPLLVLLSLTLFASPKEMSSFNSKFIQTIIDDSNKKIVYSGELWASKPQNALWVYQKPIQKSVYVNGSKITVIEPQIEQVTMRTLDDEIDFLQIIQKAKKVNDDQYSATVKGQTYTVQFKNTQLLSIAYKDSYDNRVTIQFTNPVQNKAIEANRYKPIIPEGFDIIKDR</sequence>
<dbReference type="PANTHER" id="PTHR35869">
    <property type="entry name" value="OUTER-MEMBRANE LIPOPROTEIN CARRIER PROTEIN"/>
    <property type="match status" value="1"/>
</dbReference>
<feature type="signal peptide" evidence="2">
    <location>
        <begin position="1"/>
        <end position="16"/>
    </location>
</feature>
<dbReference type="Pfam" id="PF03548">
    <property type="entry name" value="LolA"/>
    <property type="match status" value="1"/>
</dbReference>
<dbReference type="Gene3D" id="2.50.20.10">
    <property type="entry name" value="Lipoprotein localisation LolA/LolB/LppX"/>
    <property type="match status" value="1"/>
</dbReference>
<accession>E4TZC6</accession>
<gene>
    <name evidence="3" type="ordered locus">Sulku_1479</name>
</gene>
<dbReference type="InterPro" id="IPR029046">
    <property type="entry name" value="LolA/LolB/LppX"/>
</dbReference>
<organism evidence="3 4">
    <name type="scientific">Sulfuricurvum kujiense (strain ATCC BAA-921 / DSM 16994 / JCM 11577 / YK-1)</name>
    <dbReference type="NCBI Taxonomy" id="709032"/>
    <lineage>
        <taxon>Bacteria</taxon>
        <taxon>Pseudomonadati</taxon>
        <taxon>Campylobacterota</taxon>
        <taxon>Epsilonproteobacteria</taxon>
        <taxon>Campylobacterales</taxon>
        <taxon>Sulfurimonadaceae</taxon>
        <taxon>Sulfuricurvum</taxon>
    </lineage>
</organism>
<keyword evidence="3" id="KW-0449">Lipoprotein</keyword>
<reference evidence="3 4" key="1">
    <citation type="journal article" date="2012" name="Stand. Genomic Sci.">
        <title>Complete genome sequence of the sulfur compounds oxidizing chemolithoautotroph Sulfuricurvum kujiense type strain (YK-1(T)).</title>
        <authorList>
            <person name="Han C."/>
            <person name="Kotsyurbenko O."/>
            <person name="Chertkov O."/>
            <person name="Held B."/>
            <person name="Lapidus A."/>
            <person name="Nolan M."/>
            <person name="Lucas S."/>
            <person name="Hammon N."/>
            <person name="Deshpande S."/>
            <person name="Cheng J.F."/>
            <person name="Tapia R."/>
            <person name="Goodwin L.A."/>
            <person name="Pitluck S."/>
            <person name="Liolios K."/>
            <person name="Pagani I."/>
            <person name="Ivanova N."/>
            <person name="Mavromatis K."/>
            <person name="Mikhailova N."/>
            <person name="Pati A."/>
            <person name="Chen A."/>
            <person name="Palaniappan K."/>
            <person name="Land M."/>
            <person name="Hauser L."/>
            <person name="Chang Y.J."/>
            <person name="Jeffries C.D."/>
            <person name="Brambilla E.M."/>
            <person name="Rohde M."/>
            <person name="Spring S."/>
            <person name="Sikorski J."/>
            <person name="Goker M."/>
            <person name="Woyke T."/>
            <person name="Bristow J."/>
            <person name="Eisen J.A."/>
            <person name="Markowitz V."/>
            <person name="Hugenholtz P."/>
            <person name="Kyrpides N.C."/>
            <person name="Klenk H.P."/>
            <person name="Detter J.C."/>
        </authorList>
    </citation>
    <scope>NUCLEOTIDE SEQUENCE [LARGE SCALE GENOMIC DNA]</scope>
    <source>
        <strain evidence="4">ATCC BAA-921 / DSM 16994 / JCM 11577 / YK-1</strain>
    </source>
</reference>
<dbReference type="KEGG" id="sku:Sulku_1479"/>
<proteinExistence type="predicted"/>
<dbReference type="CDD" id="cd16325">
    <property type="entry name" value="LolA"/>
    <property type="match status" value="1"/>
</dbReference>